<dbReference type="Proteomes" id="UP000494206">
    <property type="component" value="Unassembled WGS sequence"/>
</dbReference>
<dbReference type="PROSITE" id="PS50815">
    <property type="entry name" value="HORMA"/>
    <property type="match status" value="1"/>
</dbReference>
<evidence type="ECO:0000313" key="8">
    <source>
        <dbReference type="EMBL" id="CAB3410683.1"/>
    </source>
</evidence>
<keyword evidence="3" id="KW-0158">Chromosome</keyword>
<dbReference type="Gene3D" id="3.30.900.10">
    <property type="entry name" value="HORMA domain"/>
    <property type="match status" value="1"/>
</dbReference>
<evidence type="ECO:0000256" key="4">
    <source>
        <dbReference type="ARBA" id="ARBA00023242"/>
    </source>
</evidence>
<dbReference type="Pfam" id="PF02301">
    <property type="entry name" value="HORMA"/>
    <property type="match status" value="1"/>
</dbReference>
<evidence type="ECO:0000256" key="2">
    <source>
        <dbReference type="ARBA" id="ARBA00004286"/>
    </source>
</evidence>
<evidence type="ECO:0000256" key="3">
    <source>
        <dbReference type="ARBA" id="ARBA00022454"/>
    </source>
</evidence>
<dbReference type="InterPro" id="IPR003511">
    <property type="entry name" value="HORMA_dom"/>
</dbReference>
<protein>
    <recommendedName>
        <fullName evidence="7">HORMA domain-containing protein</fullName>
    </recommendedName>
</protein>
<gene>
    <name evidence="8" type="ORF">CBOVIS_LOCUS12170</name>
</gene>
<accession>A0A8S1FDW4</accession>
<feature type="compositionally biased region" description="Polar residues" evidence="6">
    <location>
        <begin position="349"/>
        <end position="358"/>
    </location>
</feature>
<sequence>MVAATAVNNTSIPTPGVDSNDFIHDKKWASCFPQSLADEQSSLKFMTRAMYVAFSCVLRYRKLFAEDFFKMTMITEKLKIRALSFENPDASRIAFLIRSAAEGIKEGVLEEFALVISSKKEEEEALEVFSWKMHYDAFNNPTATFTQGREEPNSPLTQLAQLKYEGSTSVRDQLVLLVRSIQVICQKVLSELPKDVSMNFRVSYLPHVRPDYQIEGFRDSSYFYSVPEDCQSASLGHLRPGHHGCYVSCSSMFIADSFTAETTLKKYTDKFADQLGYERSSGLYQSFMSADDPNVTNASLLVAAPTESSQSPNDEANASIDAAEKLAKKIDSVNISDKGKKNKRKQATIDENNTSPTRRSMRFARVVSCSKESPTKRSKE</sequence>
<dbReference type="GO" id="GO:0051321">
    <property type="term" value="P:meiotic cell cycle"/>
    <property type="evidence" value="ECO:0007669"/>
    <property type="project" value="UniProtKB-KW"/>
</dbReference>
<dbReference type="PANTHER" id="PTHR48225:SF7">
    <property type="entry name" value="MEIOSIS-SPECIFIC PROTEIN HOP1"/>
    <property type="match status" value="1"/>
</dbReference>
<evidence type="ECO:0000256" key="6">
    <source>
        <dbReference type="SAM" id="MobiDB-lite"/>
    </source>
</evidence>
<evidence type="ECO:0000256" key="5">
    <source>
        <dbReference type="ARBA" id="ARBA00023254"/>
    </source>
</evidence>
<name>A0A8S1FDW4_9PELO</name>
<dbReference type="OrthoDB" id="1928087at2759"/>
<keyword evidence="5" id="KW-0469">Meiosis</keyword>
<dbReference type="GO" id="GO:0005694">
    <property type="term" value="C:chromosome"/>
    <property type="evidence" value="ECO:0007669"/>
    <property type="project" value="UniProtKB-SubCell"/>
</dbReference>
<keyword evidence="4" id="KW-0539">Nucleus</keyword>
<dbReference type="GO" id="GO:0005634">
    <property type="term" value="C:nucleus"/>
    <property type="evidence" value="ECO:0007669"/>
    <property type="project" value="UniProtKB-SubCell"/>
</dbReference>
<evidence type="ECO:0000256" key="1">
    <source>
        <dbReference type="ARBA" id="ARBA00004123"/>
    </source>
</evidence>
<comment type="subcellular location">
    <subcellularLocation>
        <location evidence="2">Chromosome</location>
    </subcellularLocation>
    <subcellularLocation>
        <location evidence="1">Nucleus</location>
    </subcellularLocation>
</comment>
<comment type="caution">
    <text evidence="8">The sequence shown here is derived from an EMBL/GenBank/DDBJ whole genome shotgun (WGS) entry which is preliminary data.</text>
</comment>
<keyword evidence="9" id="KW-1185">Reference proteome</keyword>
<feature type="domain" description="HORMA" evidence="7">
    <location>
        <begin position="40"/>
        <end position="249"/>
    </location>
</feature>
<organism evidence="8 9">
    <name type="scientific">Caenorhabditis bovis</name>
    <dbReference type="NCBI Taxonomy" id="2654633"/>
    <lineage>
        <taxon>Eukaryota</taxon>
        <taxon>Metazoa</taxon>
        <taxon>Ecdysozoa</taxon>
        <taxon>Nematoda</taxon>
        <taxon>Chromadorea</taxon>
        <taxon>Rhabditida</taxon>
        <taxon>Rhabditina</taxon>
        <taxon>Rhabditomorpha</taxon>
        <taxon>Rhabditoidea</taxon>
        <taxon>Rhabditidae</taxon>
        <taxon>Peloderinae</taxon>
        <taxon>Caenorhabditis</taxon>
    </lineage>
</organism>
<dbReference type="InterPro" id="IPR051294">
    <property type="entry name" value="HORMA_MeioticProgression"/>
</dbReference>
<reference evidence="8 9" key="1">
    <citation type="submission" date="2020-04" db="EMBL/GenBank/DDBJ databases">
        <authorList>
            <person name="Laetsch R D."/>
            <person name="Stevens L."/>
            <person name="Kumar S."/>
            <person name="Blaxter L. M."/>
        </authorList>
    </citation>
    <scope>NUCLEOTIDE SEQUENCE [LARGE SCALE GENOMIC DNA]</scope>
</reference>
<evidence type="ECO:0000259" key="7">
    <source>
        <dbReference type="PROSITE" id="PS50815"/>
    </source>
</evidence>
<dbReference type="SUPFAM" id="SSF56019">
    <property type="entry name" value="The spindle assembly checkpoint protein mad2"/>
    <property type="match status" value="1"/>
</dbReference>
<dbReference type="PANTHER" id="PTHR48225">
    <property type="entry name" value="HORMA DOMAIN-CONTAINING PROTEIN 1"/>
    <property type="match status" value="1"/>
</dbReference>
<dbReference type="AlphaFoldDB" id="A0A8S1FDW4"/>
<proteinExistence type="predicted"/>
<dbReference type="EMBL" id="CADEPM010000011">
    <property type="protein sequence ID" value="CAB3410683.1"/>
    <property type="molecule type" value="Genomic_DNA"/>
</dbReference>
<evidence type="ECO:0000313" key="9">
    <source>
        <dbReference type="Proteomes" id="UP000494206"/>
    </source>
</evidence>
<feature type="region of interest" description="Disordered" evidence="6">
    <location>
        <begin position="331"/>
        <end position="380"/>
    </location>
</feature>
<dbReference type="InterPro" id="IPR036570">
    <property type="entry name" value="HORMA_dom_sf"/>
</dbReference>